<accession>A0A834TJN6</accession>
<keyword evidence="1" id="KW-0175">Coiled coil</keyword>
<gene>
    <name evidence="3" type="ORF">G2W53_027779</name>
</gene>
<feature type="region of interest" description="Disordered" evidence="2">
    <location>
        <begin position="570"/>
        <end position="608"/>
    </location>
</feature>
<name>A0A834TJN6_9FABA</name>
<proteinExistence type="predicted"/>
<dbReference type="PANTHER" id="PTHR34121">
    <property type="entry name" value="MYOSIN-11"/>
    <property type="match status" value="1"/>
</dbReference>
<evidence type="ECO:0000313" key="4">
    <source>
        <dbReference type="Proteomes" id="UP000634136"/>
    </source>
</evidence>
<dbReference type="OrthoDB" id="2019255at2759"/>
<dbReference type="Proteomes" id="UP000634136">
    <property type="component" value="Unassembled WGS sequence"/>
</dbReference>
<protein>
    <submittedName>
        <fullName evidence="3">Synaptonemal complex protein 1-like isoform X4</fullName>
    </submittedName>
</protein>
<evidence type="ECO:0000313" key="3">
    <source>
        <dbReference type="EMBL" id="KAF7822324.1"/>
    </source>
</evidence>
<sequence>MSMWLKSAMIKAADSVVQHAGQAVAEGAKILQDRIAARNFRNVKQTVKELEEAAIYYRGPERILLLRRWLVELTEIEKLCDALAEDKVKTLEHHLAVDEAKESLRKPSMVLYYDTDVGGEALNFRDVFLKSQALEGITLSMILEVPNEEEVSLLLEIFRLCLTGGKDVHNAIVSSIQDLATVFSNYQEEVLAKQEELLQFAQSAITGLKINSDLARIDAESSSLRRKLMEMPTSQMPLNEGDKAAEETIIALKVALVHIRICSRLEELLLKKKDLNIGDSPKIHAQKVDKLKVLLESLANSSAKAEKHISDSRLQKEEALKVRVTKTSEASKKEKEMAAEILKLQRKKDDLEAELNKVNTSLAAAQARLLNSREERDQFEEANNLIIEHLKTREDELSKSITSCRVEADVLKMWINFLEDTWVLQRSNAEIIEKHVNDELERHGDYFVNLTIQLLTAFKKDLEPWITRIGTYVDNLKILSQSRSGMSSRADNEEAKEFSPRRSLEEEYLAYETKIITTFSVVDTMKRQFYAQQGKISRHEQSVKELFDAIEKLRTQFDSIERPHLDIESRPGAEAQVATNVKQQDSTSAPAQGTEVSKTEKDEQPKSPAIIAGQVLEHESELSKLESEFGKLGQHHSTEEIGDWEFDELERELAYATSATRS</sequence>
<reference evidence="3" key="1">
    <citation type="submission" date="2020-09" db="EMBL/GenBank/DDBJ databases">
        <title>Genome-Enabled Discovery of Anthraquinone Biosynthesis in Senna tora.</title>
        <authorList>
            <person name="Kang S.-H."/>
            <person name="Pandey R.P."/>
            <person name="Lee C.-M."/>
            <person name="Sim J.-S."/>
            <person name="Jeong J.-T."/>
            <person name="Choi B.-S."/>
            <person name="Jung M."/>
            <person name="Ginzburg D."/>
            <person name="Zhao K."/>
            <person name="Won S.Y."/>
            <person name="Oh T.-J."/>
            <person name="Yu Y."/>
            <person name="Kim N.-H."/>
            <person name="Lee O.R."/>
            <person name="Lee T.-H."/>
            <person name="Bashyal P."/>
            <person name="Kim T.-S."/>
            <person name="Lee W.-H."/>
            <person name="Kawkins C."/>
            <person name="Kim C.-K."/>
            <person name="Kim J.S."/>
            <person name="Ahn B.O."/>
            <person name="Rhee S.Y."/>
            <person name="Sohng J.K."/>
        </authorList>
    </citation>
    <scope>NUCLEOTIDE SEQUENCE</scope>
    <source>
        <tissue evidence="3">Leaf</tissue>
    </source>
</reference>
<evidence type="ECO:0000256" key="1">
    <source>
        <dbReference type="SAM" id="Coils"/>
    </source>
</evidence>
<keyword evidence="4" id="KW-1185">Reference proteome</keyword>
<evidence type="ECO:0000256" key="2">
    <source>
        <dbReference type="SAM" id="MobiDB-lite"/>
    </source>
</evidence>
<feature type="coiled-coil region" evidence="1">
    <location>
        <begin position="334"/>
        <end position="382"/>
    </location>
</feature>
<dbReference type="AlphaFoldDB" id="A0A834TJN6"/>
<feature type="compositionally biased region" description="Polar residues" evidence="2">
    <location>
        <begin position="577"/>
        <end position="596"/>
    </location>
</feature>
<organism evidence="3 4">
    <name type="scientific">Senna tora</name>
    <dbReference type="NCBI Taxonomy" id="362788"/>
    <lineage>
        <taxon>Eukaryota</taxon>
        <taxon>Viridiplantae</taxon>
        <taxon>Streptophyta</taxon>
        <taxon>Embryophyta</taxon>
        <taxon>Tracheophyta</taxon>
        <taxon>Spermatophyta</taxon>
        <taxon>Magnoliopsida</taxon>
        <taxon>eudicotyledons</taxon>
        <taxon>Gunneridae</taxon>
        <taxon>Pentapetalae</taxon>
        <taxon>rosids</taxon>
        <taxon>fabids</taxon>
        <taxon>Fabales</taxon>
        <taxon>Fabaceae</taxon>
        <taxon>Caesalpinioideae</taxon>
        <taxon>Cassia clade</taxon>
        <taxon>Senna</taxon>
    </lineage>
</organism>
<dbReference type="PANTHER" id="PTHR34121:SF1">
    <property type="entry name" value="FILAMIN-A-INTERACTING PROTEIN 1"/>
    <property type="match status" value="1"/>
</dbReference>
<comment type="caution">
    <text evidence="3">The sequence shown here is derived from an EMBL/GenBank/DDBJ whole genome shotgun (WGS) entry which is preliminary data.</text>
</comment>
<dbReference type="EMBL" id="JAAIUW010000008">
    <property type="protein sequence ID" value="KAF7822324.1"/>
    <property type="molecule type" value="Genomic_DNA"/>
</dbReference>